<keyword evidence="4" id="KW-0472">Membrane</keyword>
<sequence length="237" mass="25621">MKLKSIILGIATTAVLLAVLVATRMMVLTKTTPEFEIREIETVALPEPPPPPSEEVVTDDPPPPPPPSLADLTHTLDVSQPAMPVSNVKVDPTLAVDPFYTDQPPAPLPKPVVKRPTPKPKVSKPTVKSPLRPRVKPTPPKPKSQYSLGELDRKPRLLRNPSVRFPSSIRNASSGRVVVRVAILPSGRSQFLSVISSTHPALVSAAKTIANGSRFTPPTRQGKPVKAVMTWPITIKK</sequence>
<dbReference type="Pfam" id="PF03544">
    <property type="entry name" value="TonB_C"/>
    <property type="match status" value="1"/>
</dbReference>
<comment type="subcellular location">
    <subcellularLocation>
        <location evidence="1">Membrane</location>
        <topology evidence="1">Single-pass membrane protein</topology>
    </subcellularLocation>
</comment>
<feature type="region of interest" description="Disordered" evidence="5">
    <location>
        <begin position="100"/>
        <end position="155"/>
    </location>
</feature>
<dbReference type="InterPro" id="IPR037682">
    <property type="entry name" value="TonB_C"/>
</dbReference>
<feature type="compositionally biased region" description="Basic residues" evidence="5">
    <location>
        <begin position="112"/>
        <end position="122"/>
    </location>
</feature>
<evidence type="ECO:0000313" key="7">
    <source>
        <dbReference type="EMBL" id="BDS08307.1"/>
    </source>
</evidence>
<evidence type="ECO:0000259" key="6">
    <source>
        <dbReference type="Pfam" id="PF03544"/>
    </source>
</evidence>
<feature type="compositionally biased region" description="Low complexity" evidence="5">
    <location>
        <begin position="123"/>
        <end position="132"/>
    </location>
</feature>
<dbReference type="KEGG" id="osu:NT6N_33470"/>
<organism evidence="7">
    <name type="scientific">Oceaniferula spumae</name>
    <dbReference type="NCBI Taxonomy" id="2979115"/>
    <lineage>
        <taxon>Bacteria</taxon>
        <taxon>Pseudomonadati</taxon>
        <taxon>Verrucomicrobiota</taxon>
        <taxon>Verrucomicrobiia</taxon>
        <taxon>Verrucomicrobiales</taxon>
        <taxon>Verrucomicrobiaceae</taxon>
        <taxon>Oceaniferula</taxon>
    </lineage>
</organism>
<keyword evidence="2" id="KW-0812">Transmembrane</keyword>
<dbReference type="SUPFAM" id="SSF74653">
    <property type="entry name" value="TolA/TonB C-terminal domain"/>
    <property type="match status" value="1"/>
</dbReference>
<evidence type="ECO:0000256" key="1">
    <source>
        <dbReference type="ARBA" id="ARBA00004167"/>
    </source>
</evidence>
<evidence type="ECO:0000256" key="5">
    <source>
        <dbReference type="SAM" id="MobiDB-lite"/>
    </source>
</evidence>
<reference evidence="7" key="1">
    <citation type="submission" date="2024-07" db="EMBL/GenBank/DDBJ databases">
        <title>Complete genome sequence of Verrucomicrobiaceae bacterium NT6N.</title>
        <authorList>
            <person name="Huang C."/>
            <person name="Takami H."/>
            <person name="Hamasaki K."/>
        </authorList>
    </citation>
    <scope>NUCLEOTIDE SEQUENCE</scope>
    <source>
        <strain evidence="7">NT6N</strain>
    </source>
</reference>
<dbReference type="NCBIfam" id="TIGR01352">
    <property type="entry name" value="tonB_Cterm"/>
    <property type="match status" value="1"/>
</dbReference>
<evidence type="ECO:0000256" key="3">
    <source>
        <dbReference type="ARBA" id="ARBA00022989"/>
    </source>
</evidence>
<name>A0AAT9FQP8_9BACT</name>
<evidence type="ECO:0000256" key="2">
    <source>
        <dbReference type="ARBA" id="ARBA00022692"/>
    </source>
</evidence>
<dbReference type="AlphaFoldDB" id="A0AAT9FQP8"/>
<dbReference type="GO" id="GO:0055085">
    <property type="term" value="P:transmembrane transport"/>
    <property type="evidence" value="ECO:0007669"/>
    <property type="project" value="InterPro"/>
</dbReference>
<feature type="domain" description="TonB C-terminal" evidence="6">
    <location>
        <begin position="169"/>
        <end position="233"/>
    </location>
</feature>
<dbReference type="GO" id="GO:0016020">
    <property type="term" value="C:membrane"/>
    <property type="evidence" value="ECO:0007669"/>
    <property type="project" value="UniProtKB-SubCell"/>
</dbReference>
<protein>
    <recommendedName>
        <fullName evidence="6">TonB C-terminal domain-containing protein</fullName>
    </recommendedName>
</protein>
<evidence type="ECO:0000256" key="4">
    <source>
        <dbReference type="ARBA" id="ARBA00023136"/>
    </source>
</evidence>
<dbReference type="InterPro" id="IPR006260">
    <property type="entry name" value="TonB/TolA_C"/>
</dbReference>
<keyword evidence="3" id="KW-1133">Transmembrane helix</keyword>
<feature type="region of interest" description="Disordered" evidence="5">
    <location>
        <begin position="42"/>
        <end position="73"/>
    </location>
</feature>
<accession>A0AAT9FQP8</accession>
<dbReference type="Gene3D" id="3.30.1150.10">
    <property type="match status" value="1"/>
</dbReference>
<proteinExistence type="predicted"/>
<dbReference type="EMBL" id="AP026866">
    <property type="protein sequence ID" value="BDS08307.1"/>
    <property type="molecule type" value="Genomic_DNA"/>
</dbReference>
<gene>
    <name evidence="7" type="ORF">NT6N_33470</name>
</gene>